<comment type="caution">
    <text evidence="3">The sequence shown here is derived from an EMBL/GenBank/DDBJ whole genome shotgun (WGS) entry which is preliminary data.</text>
</comment>
<sequence length="196" mass="21862">MESETSSLSDPIDSRLGHRLKHLRQMQRLTLDGLAERAGVSRAMISRIERGEASPTAQLLNRLCAALDTTLSRFFAQEDGAGDPLSRREAQRLWRDPATGYLRRSVSPERTGSPVDIIEVEFPAHGRVVFDPHVFDGGTTQHVWVLQGAMRLTSGDVTCDLQAGDCLFMRLDDGQIFENPHAEPARYAVILHRREG</sequence>
<feature type="domain" description="HTH cro/C1-type" evidence="2">
    <location>
        <begin position="20"/>
        <end position="74"/>
    </location>
</feature>
<dbReference type="PANTHER" id="PTHR46797">
    <property type="entry name" value="HTH-TYPE TRANSCRIPTIONAL REGULATOR"/>
    <property type="match status" value="1"/>
</dbReference>
<organism evidence="3 4">
    <name type="scientific">Xaviernesmea oryzae</name>
    <dbReference type="NCBI Taxonomy" id="464029"/>
    <lineage>
        <taxon>Bacteria</taxon>
        <taxon>Pseudomonadati</taxon>
        <taxon>Pseudomonadota</taxon>
        <taxon>Alphaproteobacteria</taxon>
        <taxon>Hyphomicrobiales</taxon>
        <taxon>Rhizobiaceae</taxon>
        <taxon>Rhizobium/Agrobacterium group</taxon>
        <taxon>Xaviernesmea</taxon>
    </lineage>
</organism>
<dbReference type="InterPro" id="IPR011051">
    <property type="entry name" value="RmlC_Cupin_sf"/>
</dbReference>
<dbReference type="InterPro" id="IPR014710">
    <property type="entry name" value="RmlC-like_jellyroll"/>
</dbReference>
<accession>A0A1Q9AUF8</accession>
<dbReference type="Proteomes" id="UP000186364">
    <property type="component" value="Unassembled WGS sequence"/>
</dbReference>
<dbReference type="Pfam" id="PF13560">
    <property type="entry name" value="HTH_31"/>
    <property type="match status" value="1"/>
</dbReference>
<proteinExistence type="predicted"/>
<keyword evidence="4" id="KW-1185">Reference proteome</keyword>
<evidence type="ECO:0000313" key="4">
    <source>
        <dbReference type="Proteomes" id="UP000186364"/>
    </source>
</evidence>
<dbReference type="InterPro" id="IPR050807">
    <property type="entry name" value="TransReg_Diox_bact_type"/>
</dbReference>
<dbReference type="InterPro" id="IPR010982">
    <property type="entry name" value="Lambda_DNA-bd_dom_sf"/>
</dbReference>
<name>A0A1Q9AUF8_9HYPH</name>
<dbReference type="SUPFAM" id="SSF47413">
    <property type="entry name" value="lambda repressor-like DNA-binding domains"/>
    <property type="match status" value="1"/>
</dbReference>
<dbReference type="PROSITE" id="PS50943">
    <property type="entry name" value="HTH_CROC1"/>
    <property type="match status" value="1"/>
</dbReference>
<dbReference type="CDD" id="cd00093">
    <property type="entry name" value="HTH_XRE"/>
    <property type="match status" value="1"/>
</dbReference>
<dbReference type="RefSeq" id="WP_075628432.1">
    <property type="nucleotide sequence ID" value="NZ_FOAM01000004.1"/>
</dbReference>
<reference evidence="3 4" key="1">
    <citation type="submission" date="2016-09" db="EMBL/GenBank/DDBJ databases">
        <title>Rhizobium sp. nov., a novel species isolated from the rice rhizosphere.</title>
        <authorList>
            <person name="Zhao J."/>
            <person name="Zhang X."/>
        </authorList>
    </citation>
    <scope>NUCLEOTIDE SEQUENCE [LARGE SCALE GENOMIC DNA]</scope>
    <source>
        <strain evidence="3 4">1.7048</strain>
    </source>
</reference>
<dbReference type="GO" id="GO:0003677">
    <property type="term" value="F:DNA binding"/>
    <property type="evidence" value="ECO:0007669"/>
    <property type="project" value="UniProtKB-KW"/>
</dbReference>
<dbReference type="CDD" id="cd02209">
    <property type="entry name" value="cupin_XRE_C"/>
    <property type="match status" value="1"/>
</dbReference>
<dbReference type="Gene3D" id="1.10.260.40">
    <property type="entry name" value="lambda repressor-like DNA-binding domains"/>
    <property type="match status" value="1"/>
</dbReference>
<evidence type="ECO:0000256" key="1">
    <source>
        <dbReference type="ARBA" id="ARBA00023125"/>
    </source>
</evidence>
<dbReference type="GO" id="GO:0003700">
    <property type="term" value="F:DNA-binding transcription factor activity"/>
    <property type="evidence" value="ECO:0007669"/>
    <property type="project" value="TreeGrafter"/>
</dbReference>
<dbReference type="SUPFAM" id="SSF51182">
    <property type="entry name" value="RmlC-like cupins"/>
    <property type="match status" value="1"/>
</dbReference>
<evidence type="ECO:0000259" key="2">
    <source>
        <dbReference type="PROSITE" id="PS50943"/>
    </source>
</evidence>
<dbReference type="GO" id="GO:0005829">
    <property type="term" value="C:cytosol"/>
    <property type="evidence" value="ECO:0007669"/>
    <property type="project" value="TreeGrafter"/>
</dbReference>
<dbReference type="PANTHER" id="PTHR46797:SF10">
    <property type="entry name" value="BLR1115 PROTEIN"/>
    <property type="match status" value="1"/>
</dbReference>
<gene>
    <name evidence="3" type="ORF">BJF93_03970</name>
</gene>
<evidence type="ECO:0000313" key="3">
    <source>
        <dbReference type="EMBL" id="OLP59089.1"/>
    </source>
</evidence>
<dbReference type="OrthoDB" id="189170at2"/>
<dbReference type="AlphaFoldDB" id="A0A1Q9AUF8"/>
<dbReference type="EMBL" id="MKIP01000053">
    <property type="protein sequence ID" value="OLP59089.1"/>
    <property type="molecule type" value="Genomic_DNA"/>
</dbReference>
<keyword evidence="1 3" id="KW-0238">DNA-binding</keyword>
<dbReference type="InterPro" id="IPR001387">
    <property type="entry name" value="Cro/C1-type_HTH"/>
</dbReference>
<dbReference type="SMART" id="SM00530">
    <property type="entry name" value="HTH_XRE"/>
    <property type="match status" value="1"/>
</dbReference>
<dbReference type="Gene3D" id="2.60.120.10">
    <property type="entry name" value="Jelly Rolls"/>
    <property type="match status" value="1"/>
</dbReference>
<protein>
    <submittedName>
        <fullName evidence="3">DNA-binding protein</fullName>
    </submittedName>
</protein>